<dbReference type="PANTHER" id="PTHR10039">
    <property type="entry name" value="AMELOGENIN"/>
    <property type="match status" value="1"/>
</dbReference>
<dbReference type="Pfam" id="PF24883">
    <property type="entry name" value="NPHP3_N"/>
    <property type="match status" value="1"/>
</dbReference>
<protein>
    <recommendedName>
        <fullName evidence="3">Nephrocystin 3-like N-terminal domain-containing protein</fullName>
    </recommendedName>
</protein>
<evidence type="ECO:0000313" key="5">
    <source>
        <dbReference type="Proteomes" id="UP001215598"/>
    </source>
</evidence>
<feature type="region of interest" description="Disordered" evidence="2">
    <location>
        <begin position="11"/>
        <end position="67"/>
    </location>
</feature>
<evidence type="ECO:0000256" key="2">
    <source>
        <dbReference type="SAM" id="MobiDB-lite"/>
    </source>
</evidence>
<dbReference type="PANTHER" id="PTHR10039:SF14">
    <property type="entry name" value="NACHT DOMAIN-CONTAINING PROTEIN"/>
    <property type="match status" value="1"/>
</dbReference>
<evidence type="ECO:0000259" key="3">
    <source>
        <dbReference type="Pfam" id="PF24883"/>
    </source>
</evidence>
<dbReference type="SUPFAM" id="SSF52540">
    <property type="entry name" value="P-loop containing nucleoside triphosphate hydrolases"/>
    <property type="match status" value="1"/>
</dbReference>
<dbReference type="Proteomes" id="UP001215598">
    <property type="component" value="Unassembled WGS sequence"/>
</dbReference>
<accession>A0AAD7HIL3</accession>
<name>A0AAD7HIL3_9AGAR</name>
<organism evidence="4 5">
    <name type="scientific">Mycena metata</name>
    <dbReference type="NCBI Taxonomy" id="1033252"/>
    <lineage>
        <taxon>Eukaryota</taxon>
        <taxon>Fungi</taxon>
        <taxon>Dikarya</taxon>
        <taxon>Basidiomycota</taxon>
        <taxon>Agaricomycotina</taxon>
        <taxon>Agaricomycetes</taxon>
        <taxon>Agaricomycetidae</taxon>
        <taxon>Agaricales</taxon>
        <taxon>Marasmiineae</taxon>
        <taxon>Mycenaceae</taxon>
        <taxon>Mycena</taxon>
    </lineage>
</organism>
<evidence type="ECO:0000256" key="1">
    <source>
        <dbReference type="ARBA" id="ARBA00022737"/>
    </source>
</evidence>
<proteinExistence type="predicted"/>
<dbReference type="InterPro" id="IPR056884">
    <property type="entry name" value="NPHP3-like_N"/>
</dbReference>
<gene>
    <name evidence="4" type="ORF">B0H16DRAFT_375863</name>
</gene>
<comment type="caution">
    <text evidence="4">The sequence shown here is derived from an EMBL/GenBank/DDBJ whole genome shotgun (WGS) entry which is preliminary data.</text>
</comment>
<reference evidence="4" key="1">
    <citation type="submission" date="2023-03" db="EMBL/GenBank/DDBJ databases">
        <title>Massive genome expansion in bonnet fungi (Mycena s.s.) driven by repeated elements and novel gene families across ecological guilds.</title>
        <authorList>
            <consortium name="Lawrence Berkeley National Laboratory"/>
            <person name="Harder C.B."/>
            <person name="Miyauchi S."/>
            <person name="Viragh M."/>
            <person name="Kuo A."/>
            <person name="Thoen E."/>
            <person name="Andreopoulos B."/>
            <person name="Lu D."/>
            <person name="Skrede I."/>
            <person name="Drula E."/>
            <person name="Henrissat B."/>
            <person name="Morin E."/>
            <person name="Kohler A."/>
            <person name="Barry K."/>
            <person name="LaButti K."/>
            <person name="Morin E."/>
            <person name="Salamov A."/>
            <person name="Lipzen A."/>
            <person name="Mereny Z."/>
            <person name="Hegedus B."/>
            <person name="Baldrian P."/>
            <person name="Stursova M."/>
            <person name="Weitz H."/>
            <person name="Taylor A."/>
            <person name="Grigoriev I.V."/>
            <person name="Nagy L.G."/>
            <person name="Martin F."/>
            <person name="Kauserud H."/>
        </authorList>
    </citation>
    <scope>NUCLEOTIDE SEQUENCE</scope>
    <source>
        <strain evidence="4">CBHHK182m</strain>
    </source>
</reference>
<dbReference type="Gene3D" id="3.40.50.300">
    <property type="entry name" value="P-loop containing nucleotide triphosphate hydrolases"/>
    <property type="match status" value="1"/>
</dbReference>
<evidence type="ECO:0000313" key="4">
    <source>
        <dbReference type="EMBL" id="KAJ7721385.1"/>
    </source>
</evidence>
<sequence>MRRTVHVAWRARRLTNSDEEGFPESFSSHDLPTNYPDPEPRGDPPQHAAYTPNSSDGHPHPNFPPPFLAGAHITAQNVNHHWRGDTGIDILHRTAALEALYDSAHSYPQPRCHPETRTEMLDKLYSWCTEDDTEHPICWLHGPAGAGKSAIMQTLSRRLQDAHRLGGAFFFKRHHPIRGNAKVLFATLGYQLALNNRDLKPIISTTVEIDPSIVTREMDVQLHKLIIEPCQSLTYSPPAILLLDGLDECQDERTQERILRLIGNAAGQCPTGIRTIVASRPESHLWETMEEFLFDGFINSTDVEQSFHDVQTYLRDEFTRIHSEHRDTMASVPRPWPSAEILNNLVKKSSGYFVYASTVIKFVDDPYSRPTERLEIIQDLKPTHHDAPFEVLDNFYHQILSGVRPQFHSRLLCILQCVAYGHALGSAEIDYILGLQSGDTKLILRALHSVLSIQPNDG</sequence>
<dbReference type="AlphaFoldDB" id="A0AAD7HIL3"/>
<keyword evidence="5" id="KW-1185">Reference proteome</keyword>
<dbReference type="EMBL" id="JARKIB010000230">
    <property type="protein sequence ID" value="KAJ7721385.1"/>
    <property type="molecule type" value="Genomic_DNA"/>
</dbReference>
<keyword evidence="1" id="KW-0677">Repeat</keyword>
<dbReference type="InterPro" id="IPR027417">
    <property type="entry name" value="P-loop_NTPase"/>
</dbReference>
<feature type="domain" description="Nephrocystin 3-like N-terminal" evidence="3">
    <location>
        <begin position="125"/>
        <end position="280"/>
    </location>
</feature>